<protein>
    <submittedName>
        <fullName evidence="1">Uncharacterized protein</fullName>
    </submittedName>
</protein>
<accession>A0A0E9X574</accession>
<dbReference type="AlphaFoldDB" id="A0A0E9X574"/>
<evidence type="ECO:0000313" key="1">
    <source>
        <dbReference type="EMBL" id="JAH97867.1"/>
    </source>
</evidence>
<reference evidence="1" key="2">
    <citation type="journal article" date="2015" name="Fish Shellfish Immunol.">
        <title>Early steps in the European eel (Anguilla anguilla)-Vibrio vulnificus interaction in the gills: Role of the RtxA13 toxin.</title>
        <authorList>
            <person name="Callol A."/>
            <person name="Pajuelo D."/>
            <person name="Ebbesson L."/>
            <person name="Teles M."/>
            <person name="MacKenzie S."/>
            <person name="Amaro C."/>
        </authorList>
    </citation>
    <scope>NUCLEOTIDE SEQUENCE</scope>
</reference>
<sequence>MKSVAAALHSKCPKCHSLEICIRTATEQLKQAFCLHVNHHGYCHHDVWPILLHLYHCNLRDCSGTQTGKQTLNPAASGPGSGCQENQHGGRTGFGSVPHWKAHQSPSVYYSHFIHSCFIDA</sequence>
<reference evidence="1" key="1">
    <citation type="submission" date="2014-11" db="EMBL/GenBank/DDBJ databases">
        <authorList>
            <person name="Amaro Gonzalez C."/>
        </authorList>
    </citation>
    <scope>NUCLEOTIDE SEQUENCE</scope>
</reference>
<proteinExistence type="predicted"/>
<organism evidence="1">
    <name type="scientific">Anguilla anguilla</name>
    <name type="common">European freshwater eel</name>
    <name type="synonym">Muraena anguilla</name>
    <dbReference type="NCBI Taxonomy" id="7936"/>
    <lineage>
        <taxon>Eukaryota</taxon>
        <taxon>Metazoa</taxon>
        <taxon>Chordata</taxon>
        <taxon>Craniata</taxon>
        <taxon>Vertebrata</taxon>
        <taxon>Euteleostomi</taxon>
        <taxon>Actinopterygii</taxon>
        <taxon>Neopterygii</taxon>
        <taxon>Teleostei</taxon>
        <taxon>Anguilliformes</taxon>
        <taxon>Anguillidae</taxon>
        <taxon>Anguilla</taxon>
    </lineage>
</organism>
<dbReference type="EMBL" id="GBXM01010710">
    <property type="protein sequence ID" value="JAH97867.1"/>
    <property type="molecule type" value="Transcribed_RNA"/>
</dbReference>
<name>A0A0E9X574_ANGAN</name>